<dbReference type="PROSITE" id="PS50931">
    <property type="entry name" value="HTH_LYSR"/>
    <property type="match status" value="1"/>
</dbReference>
<reference evidence="5" key="1">
    <citation type="submission" date="2020-09" db="EMBL/GenBank/DDBJ databases">
        <authorList>
            <person name="Palma L."/>
            <person name="Caballero P."/>
            <person name="Berry C."/>
            <person name="Del Valle E."/>
        </authorList>
    </citation>
    <scope>NUCLEOTIDE SEQUENCE</scope>
    <source>
        <strain evidence="5">M</strain>
    </source>
</reference>
<dbReference type="PANTHER" id="PTHR30126">
    <property type="entry name" value="HTH-TYPE TRANSCRIPTIONAL REGULATOR"/>
    <property type="match status" value="1"/>
</dbReference>
<dbReference type="InterPro" id="IPR000847">
    <property type="entry name" value="LysR_HTH_N"/>
</dbReference>
<feature type="domain" description="HTH lysR-type" evidence="4">
    <location>
        <begin position="1"/>
        <end position="59"/>
    </location>
</feature>
<keyword evidence="2" id="KW-0805">Transcription regulation</keyword>
<dbReference type="Pfam" id="PF00126">
    <property type="entry name" value="HTH_1"/>
    <property type="match status" value="1"/>
</dbReference>
<evidence type="ECO:0000256" key="2">
    <source>
        <dbReference type="ARBA" id="ARBA00023015"/>
    </source>
</evidence>
<evidence type="ECO:0000259" key="4">
    <source>
        <dbReference type="PROSITE" id="PS50931"/>
    </source>
</evidence>
<name>A0AAW3YQC9_9GAMM</name>
<comment type="similarity">
    <text evidence="1">Belongs to the LysR transcriptional regulatory family.</text>
</comment>
<organism evidence="5">
    <name type="scientific">Xenorhabdus szentirmaii</name>
    <dbReference type="NCBI Taxonomy" id="290112"/>
    <lineage>
        <taxon>Bacteria</taxon>
        <taxon>Pseudomonadati</taxon>
        <taxon>Pseudomonadota</taxon>
        <taxon>Gammaproteobacteria</taxon>
        <taxon>Enterobacterales</taxon>
        <taxon>Morganellaceae</taxon>
        <taxon>Xenorhabdus</taxon>
    </lineage>
</organism>
<dbReference type="SUPFAM" id="SSF46785">
    <property type="entry name" value="Winged helix' DNA-binding domain"/>
    <property type="match status" value="1"/>
</dbReference>
<dbReference type="RefSeq" id="WP_323851950.1">
    <property type="nucleotide sequence ID" value="NZ_JACXBC010000010.1"/>
</dbReference>
<evidence type="ECO:0000313" key="5">
    <source>
        <dbReference type="EMBL" id="MBD2799324.1"/>
    </source>
</evidence>
<accession>A0AAW3YQC9</accession>
<keyword evidence="3" id="KW-0804">Transcription</keyword>
<dbReference type="Proteomes" id="UP001193920">
    <property type="component" value="Unassembled WGS sequence"/>
</dbReference>
<evidence type="ECO:0000256" key="3">
    <source>
        <dbReference type="ARBA" id="ARBA00023163"/>
    </source>
</evidence>
<dbReference type="SUPFAM" id="SSF53850">
    <property type="entry name" value="Periplasmic binding protein-like II"/>
    <property type="match status" value="1"/>
</dbReference>
<gene>
    <name evidence="5" type="ORF">ID854_02310</name>
</gene>
<dbReference type="AlphaFoldDB" id="A0AAW3YQC9"/>
<dbReference type="Gene3D" id="1.10.10.10">
    <property type="entry name" value="Winged helix-like DNA-binding domain superfamily/Winged helix DNA-binding domain"/>
    <property type="match status" value="1"/>
</dbReference>
<protein>
    <submittedName>
        <fullName evidence="5">LysR family transcriptional regulator</fullName>
    </submittedName>
</protein>
<evidence type="ECO:0000256" key="1">
    <source>
        <dbReference type="ARBA" id="ARBA00009437"/>
    </source>
</evidence>
<dbReference type="GO" id="GO:0003700">
    <property type="term" value="F:DNA-binding transcription factor activity"/>
    <property type="evidence" value="ECO:0007669"/>
    <property type="project" value="InterPro"/>
</dbReference>
<comment type="caution">
    <text evidence="5">The sequence shown here is derived from an EMBL/GenBank/DDBJ whole genome shotgun (WGS) entry which is preliminary data.</text>
</comment>
<dbReference type="InterPro" id="IPR036390">
    <property type="entry name" value="WH_DNA-bd_sf"/>
</dbReference>
<dbReference type="InterPro" id="IPR036388">
    <property type="entry name" value="WH-like_DNA-bd_sf"/>
</dbReference>
<sequence>MILSRKISHFLSVVEYGSFKNASKSIHISSPALCKSIADIEEVLGFKLFNRSNTGVTLTEEGVNLYKYLLPICDNVENIKSIFLQKCKKKEIKVGIDSYNKLFKELTNKITENGQVDFISEICNFEDHCSKLLSGELDIFISTHPPIEDELERISYKKYKNETYLFVFSKEIMSKNKSLDNIMRNEKIVLHSEMKNHPLFYALSKYRTDHKIKNQMLIIPDINHIMELVFLGVGYSIINSSTVNTRYLKVNDLEFIHNALFTSNVFSYIYYLKRKELELKEFIINFLEC</sequence>
<reference evidence="5" key="2">
    <citation type="journal article" date="2024" name="Toxins">
        <title>Genome Sequence Analysis of Native Xenorhabdus Strains Isolated from Entomopathogenic Nematodes in Argentina.</title>
        <authorList>
            <person name="Palma L."/>
            <person name="Frizzo L."/>
            <person name="Kaiser S."/>
            <person name="Berry C."/>
            <person name="Caballero P."/>
            <person name="Bode H.B."/>
            <person name="Del Valle E.E."/>
        </authorList>
    </citation>
    <scope>NUCLEOTIDE SEQUENCE</scope>
    <source>
        <strain evidence="5">M</strain>
    </source>
</reference>
<proteinExistence type="inferred from homology"/>
<dbReference type="EMBL" id="JACXBF010000064">
    <property type="protein sequence ID" value="MBD2799324.1"/>
    <property type="molecule type" value="Genomic_DNA"/>
</dbReference>